<feature type="domain" description="Cytochrome oxidase subunit II copper A binding" evidence="20">
    <location>
        <begin position="122"/>
        <end position="234"/>
    </location>
</feature>
<dbReference type="PRINTS" id="PR01166">
    <property type="entry name" value="CYCOXIDASEII"/>
</dbReference>
<dbReference type="InterPro" id="IPR034236">
    <property type="entry name" value="CuRO_CcO_Caa3_II"/>
</dbReference>
<dbReference type="SUPFAM" id="SSF49503">
    <property type="entry name" value="Cupredoxins"/>
    <property type="match status" value="1"/>
</dbReference>
<keyword evidence="10 19" id="KW-1133">Transmembrane helix</keyword>
<dbReference type="AlphaFoldDB" id="A0A235B497"/>
<evidence type="ECO:0000256" key="16">
    <source>
        <dbReference type="PROSITE-ProRule" id="PRU00433"/>
    </source>
</evidence>
<dbReference type="InterPro" id="IPR009056">
    <property type="entry name" value="Cyt_c-like_dom"/>
</dbReference>
<keyword evidence="12 18" id="KW-0186">Copper</keyword>
<comment type="subcellular location">
    <subcellularLocation>
        <location evidence="17">Cell membrane</location>
        <topology evidence="17">Multi-pass membrane protein</topology>
    </subcellularLocation>
    <subcellularLocation>
        <location evidence="1">Membrane</location>
        <topology evidence="1">Multi-pass membrane protein</topology>
    </subcellularLocation>
</comment>
<keyword evidence="11 16" id="KW-0408">Iron</keyword>
<evidence type="ECO:0000256" key="6">
    <source>
        <dbReference type="ARBA" id="ARBA00022692"/>
    </source>
</evidence>
<dbReference type="InterPro" id="IPR008972">
    <property type="entry name" value="Cupredoxin"/>
</dbReference>
<dbReference type="PROSITE" id="PS50999">
    <property type="entry name" value="COX2_TM"/>
    <property type="match status" value="1"/>
</dbReference>
<dbReference type="InterPro" id="IPR045187">
    <property type="entry name" value="CcO_II"/>
</dbReference>
<dbReference type="GO" id="GO:0042773">
    <property type="term" value="P:ATP synthesis coupled electron transport"/>
    <property type="evidence" value="ECO:0007669"/>
    <property type="project" value="TreeGrafter"/>
</dbReference>
<keyword evidence="24" id="KW-1185">Reference proteome</keyword>
<evidence type="ECO:0000259" key="20">
    <source>
        <dbReference type="PROSITE" id="PS50857"/>
    </source>
</evidence>
<keyword evidence="3 17" id="KW-0813">Transport</keyword>
<reference evidence="23 24" key="1">
    <citation type="submission" date="2017-07" db="EMBL/GenBank/DDBJ databases">
        <title>The genome sequence of Paludifilum halophilum highlights mechanisms for microbial adaptation to high salt environemnts.</title>
        <authorList>
            <person name="Belbahri L."/>
        </authorList>
    </citation>
    <scope>NUCLEOTIDE SEQUENCE [LARGE SCALE GENOMIC DNA]</scope>
    <source>
        <strain evidence="23 24">DSM 102817</strain>
    </source>
</reference>
<dbReference type="Gene3D" id="2.60.40.420">
    <property type="entry name" value="Cupredoxins - blue copper proteins"/>
    <property type="match status" value="1"/>
</dbReference>
<dbReference type="Pfam" id="PF00034">
    <property type="entry name" value="Cytochrom_C"/>
    <property type="match status" value="1"/>
</dbReference>
<evidence type="ECO:0000256" key="12">
    <source>
        <dbReference type="ARBA" id="ARBA00023008"/>
    </source>
</evidence>
<dbReference type="PANTHER" id="PTHR22888:SF10">
    <property type="entry name" value="CYTOCHROME C OXIDASE SUBUNIT 2"/>
    <property type="match status" value="1"/>
</dbReference>
<dbReference type="PANTHER" id="PTHR22888">
    <property type="entry name" value="CYTOCHROME C OXIDASE, SUBUNIT II"/>
    <property type="match status" value="1"/>
</dbReference>
<dbReference type="Gene3D" id="1.10.287.90">
    <property type="match status" value="1"/>
</dbReference>
<keyword evidence="9 17" id="KW-0249">Electron transport</keyword>
<evidence type="ECO:0000256" key="18">
    <source>
        <dbReference type="RuleBase" id="RU004024"/>
    </source>
</evidence>
<evidence type="ECO:0000256" key="7">
    <source>
        <dbReference type="ARBA" id="ARBA00022723"/>
    </source>
</evidence>
<evidence type="ECO:0000256" key="10">
    <source>
        <dbReference type="ARBA" id="ARBA00022989"/>
    </source>
</evidence>
<dbReference type="InterPro" id="IPR002429">
    <property type="entry name" value="CcO_II-like_C"/>
</dbReference>
<evidence type="ECO:0000256" key="1">
    <source>
        <dbReference type="ARBA" id="ARBA00004141"/>
    </source>
</evidence>
<evidence type="ECO:0000256" key="17">
    <source>
        <dbReference type="RuleBase" id="RU000456"/>
    </source>
</evidence>
<dbReference type="EMBL" id="NOWF01000008">
    <property type="protein sequence ID" value="OYD07061.1"/>
    <property type="molecule type" value="Genomic_DNA"/>
</dbReference>
<dbReference type="InterPro" id="IPR011759">
    <property type="entry name" value="Cyt_c_oxidase_su2_TM_dom"/>
</dbReference>
<comment type="similarity">
    <text evidence="2 17">Belongs to the cytochrome c oxidase subunit 2 family.</text>
</comment>
<keyword evidence="5 17" id="KW-0679">Respiratory chain</keyword>
<comment type="catalytic activity">
    <reaction evidence="15 18">
        <text>4 Fe(II)-[cytochrome c] + O2 + 8 H(+)(in) = 4 Fe(III)-[cytochrome c] + 2 H2O + 4 H(+)(out)</text>
        <dbReference type="Rhea" id="RHEA:11436"/>
        <dbReference type="Rhea" id="RHEA-COMP:10350"/>
        <dbReference type="Rhea" id="RHEA-COMP:14399"/>
        <dbReference type="ChEBI" id="CHEBI:15377"/>
        <dbReference type="ChEBI" id="CHEBI:15378"/>
        <dbReference type="ChEBI" id="CHEBI:15379"/>
        <dbReference type="ChEBI" id="CHEBI:29033"/>
        <dbReference type="ChEBI" id="CHEBI:29034"/>
        <dbReference type="EC" id="7.1.1.9"/>
    </reaction>
</comment>
<keyword evidence="4 16" id="KW-0349">Heme</keyword>
<evidence type="ECO:0000256" key="9">
    <source>
        <dbReference type="ARBA" id="ARBA00022982"/>
    </source>
</evidence>
<keyword evidence="8" id="KW-1278">Translocase</keyword>
<dbReference type="SUPFAM" id="SSF81464">
    <property type="entry name" value="Cytochrome c oxidase subunit II-like, transmembrane region"/>
    <property type="match status" value="1"/>
</dbReference>
<gene>
    <name evidence="23" type="primary">coxB</name>
    <name evidence="23" type="ORF">CHM34_13895</name>
</gene>
<organism evidence="23 24">
    <name type="scientific">Paludifilum halophilum</name>
    <dbReference type="NCBI Taxonomy" id="1642702"/>
    <lineage>
        <taxon>Bacteria</taxon>
        <taxon>Bacillati</taxon>
        <taxon>Bacillota</taxon>
        <taxon>Bacilli</taxon>
        <taxon>Bacillales</taxon>
        <taxon>Thermoactinomycetaceae</taxon>
        <taxon>Paludifilum</taxon>
    </lineage>
</organism>
<evidence type="ECO:0000256" key="14">
    <source>
        <dbReference type="ARBA" id="ARBA00024688"/>
    </source>
</evidence>
<evidence type="ECO:0000256" key="2">
    <source>
        <dbReference type="ARBA" id="ARBA00007866"/>
    </source>
</evidence>
<dbReference type="InterPro" id="IPR036257">
    <property type="entry name" value="Cyt_c_oxidase_su2_TM_sf"/>
</dbReference>
<dbReference type="Pfam" id="PF02790">
    <property type="entry name" value="COX2_TM"/>
    <property type="match status" value="1"/>
</dbReference>
<evidence type="ECO:0000313" key="23">
    <source>
        <dbReference type="EMBL" id="OYD07061.1"/>
    </source>
</evidence>
<accession>A0A235B497</accession>
<dbReference type="PROSITE" id="PS00078">
    <property type="entry name" value="COX2"/>
    <property type="match status" value="1"/>
</dbReference>
<dbReference type="GO" id="GO:0005886">
    <property type="term" value="C:plasma membrane"/>
    <property type="evidence" value="ECO:0007669"/>
    <property type="project" value="UniProtKB-SubCell"/>
</dbReference>
<sequence length="337" mass="37252">MKQKWRIGAGWVLLLAVIIQAGCGHPSQSVLDPAGPAGRSQLGLIYLSTGIMTLVVIVVAAIYIYVVYRFRERPGEEEIPEQVEGSRKLEVLWTVIPIILLVILAVPTISATFTLNKKPEPEQSMRVNVVGFQYWWGFEYPDLGVQTANEVHIPTGTQVDFQMTSGDVIHAFWAPSLGGKQDLNPGIQNRLVLEADRPGVYEGRCTELCGASHALMNFRVIAHPPEEFEEWVASMRNPSSQPQTPLASEGKKLVSQNCIGCHAIDGAGFEIKGRTGPNLTAFGKRTRIAGVWENNKENLEAWLKDPQVVKPGNRMPAFDHLSKKEISALVEYLSDLK</sequence>
<feature type="transmembrane region" description="Helical" evidence="19">
    <location>
        <begin position="45"/>
        <end position="68"/>
    </location>
</feature>
<protein>
    <recommendedName>
        <fullName evidence="18">Cytochrome c oxidase subunit 2</fullName>
        <ecNumber evidence="18">7.1.1.9</ecNumber>
    </recommendedName>
</protein>
<keyword evidence="6 17" id="KW-0812">Transmembrane</keyword>
<dbReference type="CDD" id="cd04213">
    <property type="entry name" value="CuRO_CcO_Caa3_II"/>
    <property type="match status" value="1"/>
</dbReference>
<feature type="domain" description="Cytochrome c" evidence="22">
    <location>
        <begin position="245"/>
        <end position="337"/>
    </location>
</feature>
<proteinExistence type="inferred from homology"/>
<evidence type="ECO:0000256" key="3">
    <source>
        <dbReference type="ARBA" id="ARBA00022448"/>
    </source>
</evidence>
<evidence type="ECO:0000256" key="13">
    <source>
        <dbReference type="ARBA" id="ARBA00023136"/>
    </source>
</evidence>
<dbReference type="PROSITE" id="PS50857">
    <property type="entry name" value="COX2_CUA"/>
    <property type="match status" value="1"/>
</dbReference>
<dbReference type="Proteomes" id="UP000215459">
    <property type="component" value="Unassembled WGS sequence"/>
</dbReference>
<dbReference type="GO" id="GO:0004129">
    <property type="term" value="F:cytochrome-c oxidase activity"/>
    <property type="evidence" value="ECO:0007669"/>
    <property type="project" value="UniProtKB-EC"/>
</dbReference>
<name>A0A235B497_9BACL</name>
<evidence type="ECO:0000256" key="5">
    <source>
        <dbReference type="ARBA" id="ARBA00022660"/>
    </source>
</evidence>
<dbReference type="NCBIfam" id="TIGR02866">
    <property type="entry name" value="CoxB"/>
    <property type="match status" value="1"/>
</dbReference>
<dbReference type="EC" id="7.1.1.9" evidence="18"/>
<keyword evidence="13 19" id="KW-0472">Membrane</keyword>
<keyword evidence="7 16" id="KW-0479">Metal-binding</keyword>
<dbReference type="InterPro" id="IPR001505">
    <property type="entry name" value="Copper_CuA"/>
</dbReference>
<evidence type="ECO:0000256" key="8">
    <source>
        <dbReference type="ARBA" id="ARBA00022967"/>
    </source>
</evidence>
<comment type="function">
    <text evidence="14 18">Subunits I and II form the functional core of the enzyme complex. Electrons originating in cytochrome c are transferred via heme a and Cu(A) to the binuclear center formed by heme a3 and Cu(B).</text>
</comment>
<evidence type="ECO:0000259" key="22">
    <source>
        <dbReference type="PROSITE" id="PS51007"/>
    </source>
</evidence>
<evidence type="ECO:0000256" key="4">
    <source>
        <dbReference type="ARBA" id="ARBA00022617"/>
    </source>
</evidence>
<dbReference type="InterPro" id="IPR036909">
    <property type="entry name" value="Cyt_c-like_dom_sf"/>
</dbReference>
<dbReference type="GO" id="GO:0016491">
    <property type="term" value="F:oxidoreductase activity"/>
    <property type="evidence" value="ECO:0007669"/>
    <property type="project" value="InterPro"/>
</dbReference>
<comment type="caution">
    <text evidence="23">The sequence shown here is derived from an EMBL/GenBank/DDBJ whole genome shotgun (WGS) entry which is preliminary data.</text>
</comment>
<evidence type="ECO:0000256" key="15">
    <source>
        <dbReference type="ARBA" id="ARBA00047816"/>
    </source>
</evidence>
<feature type="transmembrane region" description="Helical" evidence="19">
    <location>
        <begin position="89"/>
        <end position="115"/>
    </location>
</feature>
<evidence type="ECO:0000256" key="11">
    <source>
        <dbReference type="ARBA" id="ARBA00023004"/>
    </source>
</evidence>
<dbReference type="GO" id="GO:0020037">
    <property type="term" value="F:heme binding"/>
    <property type="evidence" value="ECO:0007669"/>
    <property type="project" value="InterPro"/>
</dbReference>
<evidence type="ECO:0000313" key="24">
    <source>
        <dbReference type="Proteomes" id="UP000215459"/>
    </source>
</evidence>
<evidence type="ECO:0000256" key="19">
    <source>
        <dbReference type="SAM" id="Phobius"/>
    </source>
</evidence>
<comment type="cofactor">
    <cofactor evidence="18">
        <name>Cu cation</name>
        <dbReference type="ChEBI" id="CHEBI:23378"/>
    </cofactor>
    <text evidence="18">Binds a copper A center.</text>
</comment>
<evidence type="ECO:0000259" key="21">
    <source>
        <dbReference type="PROSITE" id="PS50999"/>
    </source>
</evidence>
<dbReference type="Pfam" id="PF00116">
    <property type="entry name" value="COX2"/>
    <property type="match status" value="1"/>
</dbReference>
<feature type="domain" description="Cytochrome oxidase subunit II transmembrane region profile" evidence="21">
    <location>
        <begin position="22"/>
        <end position="119"/>
    </location>
</feature>
<dbReference type="PROSITE" id="PS51007">
    <property type="entry name" value="CYTC"/>
    <property type="match status" value="1"/>
</dbReference>
<dbReference type="InterPro" id="IPR014222">
    <property type="entry name" value="Cyt_c_oxidase_su2"/>
</dbReference>
<dbReference type="OrthoDB" id="9781261at2"/>
<dbReference type="SUPFAM" id="SSF46626">
    <property type="entry name" value="Cytochrome c"/>
    <property type="match status" value="1"/>
</dbReference>
<dbReference type="GO" id="GO:0005507">
    <property type="term" value="F:copper ion binding"/>
    <property type="evidence" value="ECO:0007669"/>
    <property type="project" value="InterPro"/>
</dbReference>